<keyword evidence="6" id="KW-1185">Reference proteome</keyword>
<feature type="region of interest" description="Disordered" evidence="1">
    <location>
        <begin position="45"/>
        <end position="72"/>
    </location>
</feature>
<dbReference type="AlphaFoldDB" id="A0A328AU29"/>
<evidence type="ECO:0000313" key="6">
    <source>
        <dbReference type="Proteomes" id="UP000249842"/>
    </source>
</evidence>
<dbReference type="PANTHER" id="PTHR46825:SF9">
    <property type="entry name" value="BETA-LACTAMASE-RELATED DOMAIN-CONTAINING PROTEIN"/>
    <property type="match status" value="1"/>
</dbReference>
<keyword evidence="2" id="KW-1133">Transmembrane helix</keyword>
<evidence type="ECO:0000313" key="5">
    <source>
        <dbReference type="EMBL" id="RAK58652.1"/>
    </source>
</evidence>
<feature type="transmembrane region" description="Helical" evidence="2">
    <location>
        <begin position="650"/>
        <end position="676"/>
    </location>
</feature>
<reference evidence="6" key="1">
    <citation type="submission" date="2018-05" db="EMBL/GenBank/DDBJ databases">
        <authorList>
            <person name="Li X."/>
        </authorList>
    </citation>
    <scope>NUCLEOTIDE SEQUENCE [LARGE SCALE GENOMIC DNA]</scope>
    <source>
        <strain evidence="6">HKS-05</strain>
    </source>
</reference>
<protein>
    <submittedName>
        <fullName evidence="5">Serine hydrolase</fullName>
    </submittedName>
</protein>
<sequence>MRFTVPAAVAALAMMFAAPLAADAQDAAAPPAAELPKAPVPYTVLHLKPPAPKPRPPGAPTATPATAPAARSGPAVAGAVPIAAAPAVPGARLTPGQPLPPGELEAFVDGVVRDAMAHEHIAGVTVSVVQNGQVVLKKGYGFASLRPQRPVDPDRTLFRVGSISKTFTWITLMKEVEAGRVRLDQPINLYLPEKVQVKDQGYDQPVRVVNLMDHSAGFEDRILGQLFEDDFERVRPLDLYLRQERPRRVHAPGAVSSYSNYGAGLAGEAVSYTSGKPFERLVEDEIFVPLGMNHTTFREPRPAKAGLPAPMPAALAADVSAPLHWTRTGFQQRSYEYIGQIAPAGAASSTAGDMARYMITLLNGGQLNGVTVFGPRTAEAFRTPLRRTPAGINGWAHGFMTFDVAGGFRGYGHSGATIDFHSNMVTIPQLNLGVFIAANSETGEALVGRFPERLVQEFYAAPQSFPRPGSPELAADGQALTGYFLTTRRAYSGLEGFITSLMGGTAVSVTPQGWLLTEGPRSGVRTWAPEGPASDRRFIAVDGDQRMAFTLGEGRARGFLPASNVALMERAPAWRKPSTLAILAALTAAAALVTLVGVALRNRREFRENAVQSRAALLQNIQAGLWLGALALFAVWASKSSDLAQVIYGWPGALLITASACALVAAALTIATLVALPAVWRGGRRVDSWTHLRKAFFTVTVLIYAGFSVTLAMWGALSPWSG</sequence>
<dbReference type="RefSeq" id="WP_111455945.1">
    <property type="nucleotide sequence ID" value="NZ_QFYP01000001.1"/>
</dbReference>
<keyword evidence="5" id="KW-0378">Hydrolase</keyword>
<evidence type="ECO:0000256" key="1">
    <source>
        <dbReference type="SAM" id="MobiDB-lite"/>
    </source>
</evidence>
<feature type="signal peptide" evidence="3">
    <location>
        <begin position="1"/>
        <end position="24"/>
    </location>
</feature>
<evidence type="ECO:0000256" key="3">
    <source>
        <dbReference type="SAM" id="SignalP"/>
    </source>
</evidence>
<accession>A0A328AU29</accession>
<dbReference type="InterPro" id="IPR012338">
    <property type="entry name" value="Beta-lactam/transpept-like"/>
</dbReference>
<keyword evidence="3" id="KW-0732">Signal</keyword>
<feature type="domain" description="Beta-lactamase-related" evidence="4">
    <location>
        <begin position="108"/>
        <end position="443"/>
    </location>
</feature>
<organism evidence="5 6">
    <name type="scientific">Phenylobacterium hankyongense</name>
    <dbReference type="NCBI Taxonomy" id="1813876"/>
    <lineage>
        <taxon>Bacteria</taxon>
        <taxon>Pseudomonadati</taxon>
        <taxon>Pseudomonadota</taxon>
        <taxon>Alphaproteobacteria</taxon>
        <taxon>Caulobacterales</taxon>
        <taxon>Caulobacteraceae</taxon>
        <taxon>Phenylobacterium</taxon>
    </lineage>
</organism>
<keyword evidence="2" id="KW-0472">Membrane</keyword>
<feature type="transmembrane region" description="Helical" evidence="2">
    <location>
        <begin position="621"/>
        <end position="638"/>
    </location>
</feature>
<evidence type="ECO:0000259" key="4">
    <source>
        <dbReference type="Pfam" id="PF00144"/>
    </source>
</evidence>
<proteinExistence type="predicted"/>
<dbReference type="GO" id="GO:0016787">
    <property type="term" value="F:hydrolase activity"/>
    <property type="evidence" value="ECO:0007669"/>
    <property type="project" value="UniProtKB-KW"/>
</dbReference>
<dbReference type="InterPro" id="IPR050491">
    <property type="entry name" value="AmpC-like"/>
</dbReference>
<dbReference type="OrthoDB" id="113033at2"/>
<dbReference type="Proteomes" id="UP000249842">
    <property type="component" value="Unassembled WGS sequence"/>
</dbReference>
<dbReference type="Gene3D" id="3.40.710.10">
    <property type="entry name" value="DD-peptidase/beta-lactamase superfamily"/>
    <property type="match status" value="1"/>
</dbReference>
<dbReference type="EMBL" id="QFYP01000001">
    <property type="protein sequence ID" value="RAK58652.1"/>
    <property type="molecule type" value="Genomic_DNA"/>
</dbReference>
<evidence type="ECO:0000256" key="2">
    <source>
        <dbReference type="SAM" id="Phobius"/>
    </source>
</evidence>
<name>A0A328AU29_9CAUL</name>
<dbReference type="PANTHER" id="PTHR46825">
    <property type="entry name" value="D-ALANYL-D-ALANINE-CARBOXYPEPTIDASE/ENDOPEPTIDASE AMPH"/>
    <property type="match status" value="1"/>
</dbReference>
<keyword evidence="2" id="KW-0812">Transmembrane</keyword>
<dbReference type="Pfam" id="PF00144">
    <property type="entry name" value="Beta-lactamase"/>
    <property type="match status" value="1"/>
</dbReference>
<dbReference type="SUPFAM" id="SSF56601">
    <property type="entry name" value="beta-lactamase/transpeptidase-like"/>
    <property type="match status" value="1"/>
</dbReference>
<comment type="caution">
    <text evidence="5">The sequence shown here is derived from an EMBL/GenBank/DDBJ whole genome shotgun (WGS) entry which is preliminary data.</text>
</comment>
<feature type="compositionally biased region" description="Low complexity" evidence="1">
    <location>
        <begin position="60"/>
        <end position="72"/>
    </location>
</feature>
<feature type="transmembrane region" description="Helical" evidence="2">
    <location>
        <begin position="696"/>
        <end position="717"/>
    </location>
</feature>
<dbReference type="InterPro" id="IPR001466">
    <property type="entry name" value="Beta-lactam-related"/>
</dbReference>
<feature type="transmembrane region" description="Helical" evidence="2">
    <location>
        <begin position="580"/>
        <end position="600"/>
    </location>
</feature>
<feature type="chain" id="PRO_5016322931" evidence="3">
    <location>
        <begin position="25"/>
        <end position="722"/>
    </location>
</feature>
<feature type="compositionally biased region" description="Pro residues" evidence="1">
    <location>
        <begin position="49"/>
        <end position="59"/>
    </location>
</feature>
<gene>
    <name evidence="5" type="ORF">DJ021_01990</name>
</gene>